<evidence type="ECO:0000313" key="1">
    <source>
        <dbReference type="EMBL" id="TYL50504.1"/>
    </source>
</evidence>
<reference evidence="1 2" key="1">
    <citation type="submission" date="2019-08" db="EMBL/GenBank/DDBJ databases">
        <authorList>
            <person name="Hu J."/>
        </authorList>
    </citation>
    <scope>NUCLEOTIDE SEQUENCE [LARGE SCALE GENOMIC DNA]</scope>
    <source>
        <strain evidence="1 2">NEAU-184</strain>
    </source>
</reference>
<protein>
    <submittedName>
        <fullName evidence="1">Uncharacterized protein</fullName>
    </submittedName>
</protein>
<proteinExistence type="predicted"/>
<comment type="caution">
    <text evidence="1">The sequence shown here is derived from an EMBL/GenBank/DDBJ whole genome shotgun (WGS) entry which is preliminary data.</text>
</comment>
<dbReference type="RefSeq" id="WP_148734605.1">
    <property type="nucleotide sequence ID" value="NZ_VSSB01000002.1"/>
</dbReference>
<organism evidence="1 2">
    <name type="scientific">Agromyces mariniharenae</name>
    <dbReference type="NCBI Taxonomy" id="2604423"/>
    <lineage>
        <taxon>Bacteria</taxon>
        <taxon>Bacillati</taxon>
        <taxon>Actinomycetota</taxon>
        <taxon>Actinomycetes</taxon>
        <taxon>Micrococcales</taxon>
        <taxon>Microbacteriaceae</taxon>
        <taxon>Agromyces</taxon>
    </lineage>
</organism>
<sequence>MYQLLRIQWSTGQSPDVRKQTGYRAGGDAKFLSHASLLGRGLEPSTGSVMGSRALALAQVLNEEASTVRSLVGKVSGVGVALLFLSGCASGAGAADPGATAGAIELAVSETCAANSAPECVDVNGEYVIVPDAGFSRAEVESVAVAGDEAGNAVDVTLTSEGAAILESATTEAAQAGDDARLVIKVGGEVLSAVAVAEPLEGEHFLLALPPELSAEEFTERIGRD</sequence>
<gene>
    <name evidence="1" type="ORF">FYC51_15000</name>
</gene>
<dbReference type="Gene3D" id="3.30.1360.200">
    <property type="match status" value="1"/>
</dbReference>
<dbReference type="EMBL" id="VSSB01000002">
    <property type="protein sequence ID" value="TYL50504.1"/>
    <property type="molecule type" value="Genomic_DNA"/>
</dbReference>
<evidence type="ECO:0000313" key="2">
    <source>
        <dbReference type="Proteomes" id="UP000325243"/>
    </source>
</evidence>
<accession>A0A5S4UU51</accession>
<keyword evidence="2" id="KW-1185">Reference proteome</keyword>
<dbReference type="Proteomes" id="UP000325243">
    <property type="component" value="Unassembled WGS sequence"/>
</dbReference>
<name>A0A5S4UU51_9MICO</name>
<dbReference type="AlphaFoldDB" id="A0A5S4UU51"/>